<organism evidence="6 7">
    <name type="scientific">Babesia divergens</name>
    <dbReference type="NCBI Taxonomy" id="32595"/>
    <lineage>
        <taxon>Eukaryota</taxon>
        <taxon>Sar</taxon>
        <taxon>Alveolata</taxon>
        <taxon>Apicomplexa</taxon>
        <taxon>Aconoidasida</taxon>
        <taxon>Piroplasmida</taxon>
        <taxon>Babesiidae</taxon>
        <taxon>Babesia</taxon>
    </lineage>
</organism>
<dbReference type="CDD" id="cd00180">
    <property type="entry name" value="PKc"/>
    <property type="match status" value="1"/>
</dbReference>
<dbReference type="GO" id="GO:0005524">
    <property type="term" value="F:ATP binding"/>
    <property type="evidence" value="ECO:0007669"/>
    <property type="project" value="UniProtKB-KW"/>
</dbReference>
<evidence type="ECO:0000259" key="5">
    <source>
        <dbReference type="PROSITE" id="PS50011"/>
    </source>
</evidence>
<dbReference type="InterPro" id="IPR011009">
    <property type="entry name" value="Kinase-like_dom_sf"/>
</dbReference>
<feature type="compositionally biased region" description="Low complexity" evidence="4">
    <location>
        <begin position="63"/>
        <end position="82"/>
    </location>
</feature>
<evidence type="ECO:0000256" key="1">
    <source>
        <dbReference type="ARBA" id="ARBA00008874"/>
    </source>
</evidence>
<evidence type="ECO:0000256" key="4">
    <source>
        <dbReference type="SAM" id="MobiDB-lite"/>
    </source>
</evidence>
<dbReference type="InterPro" id="IPR051931">
    <property type="entry name" value="PAK3-like"/>
</dbReference>
<feature type="region of interest" description="Disordered" evidence="4">
    <location>
        <begin position="61"/>
        <end position="92"/>
    </location>
</feature>
<feature type="domain" description="Protein kinase" evidence="5">
    <location>
        <begin position="396"/>
        <end position="647"/>
    </location>
</feature>
<dbReference type="AlphaFoldDB" id="A0AAD9G8Y7"/>
<dbReference type="Pfam" id="PF00069">
    <property type="entry name" value="Pkinase"/>
    <property type="match status" value="1"/>
</dbReference>
<gene>
    <name evidence="6" type="ORF">X943_000990</name>
</gene>
<sequence length="826" mass="93841">MDPRLSTLERAITSDESLEAFQTLVLLKKEVIAALLDEYDYSKRECDAIAAFNGLNQDIDADGNSSQKSSGRSTGSLTSSSRQPYNGNPLESSNKGHVLITWQSAEFKKLEMRWRSQLERSIECITAQLERERKNSVSMAEVDSIYESISQLQNTYFQVVEERENTNKLWLRLKMYSAARKDSLGKICKPYGIVTNKPAVGGMETVGKHDLQQLKTLRTFGMAHEPGLKSSGAASDYSTYAQVSLPETLDRTSSPVPDEICGLTKKNSNGSTIADFINQMKSTSQFYAASRNIYIQYSDGSMSYKVFNNIIDFLLQSLGIPSVDRGAVRRILKIHGVGVGSTIDFNTFIIVYWEIAHIIRKAVDVLQCVNIAGIHAQNQALRQHEEDTFVDIEDILVFKKKLVSGDSCTKYLAMEVATGEMRVVDVITKGLDMPTFEQISMEVSRLSKMQTRHLALYLATYHDLNTIYVVSEYCEYGSLLTHMQIKRETIYTMGFIHLVMTQIIEAILYIHCNNMVHGSLSIDKVMIPDTEYNNVKIRDLGMKGLLDTTVQGSALTTMHTAPEGIDGRLCHKSDIWSAGVILAFLVTGIIPEEYMEYAEYKRAVETTLAAGRIFPRDDELIDMLRKMINMDATARPTAFEIITHPWYTRPMHVEDTPGRFNLIVQPMNRLMRYKRLHGDIIRVLEAQEMLFVSHIRKLRDTIEILKRLRGDKLLVKDFTRMLEVEGLSTQIINNILMVVAFNDDEIRTQDFLNALSRWKSGEIALMWNKFKNMVQNEAFSMRKMDFAAFLSDAQSQLMPRGEISRLCNALSVAEQVHWADFARYFE</sequence>
<dbReference type="PROSITE" id="PS50011">
    <property type="entry name" value="PROTEIN_KINASE_DOM"/>
    <property type="match status" value="1"/>
</dbReference>
<reference evidence="6" key="1">
    <citation type="journal article" date="2014" name="Nucleic Acids Res.">
        <title>The evolutionary dynamics of variant antigen genes in Babesia reveal a history of genomic innovation underlying host-parasite interaction.</title>
        <authorList>
            <person name="Jackson A.P."/>
            <person name="Otto T.D."/>
            <person name="Darby A."/>
            <person name="Ramaprasad A."/>
            <person name="Xia D."/>
            <person name="Echaide I.E."/>
            <person name="Farber M."/>
            <person name="Gahlot S."/>
            <person name="Gamble J."/>
            <person name="Gupta D."/>
            <person name="Gupta Y."/>
            <person name="Jackson L."/>
            <person name="Malandrin L."/>
            <person name="Malas T.B."/>
            <person name="Moussa E."/>
            <person name="Nair M."/>
            <person name="Reid A.J."/>
            <person name="Sanders M."/>
            <person name="Sharma J."/>
            <person name="Tracey A."/>
            <person name="Quail M.A."/>
            <person name="Weir W."/>
            <person name="Wastling J.M."/>
            <person name="Hall N."/>
            <person name="Willadsen P."/>
            <person name="Lingelbach K."/>
            <person name="Shiels B."/>
            <person name="Tait A."/>
            <person name="Berriman M."/>
            <person name="Allred D.R."/>
            <person name="Pain A."/>
        </authorList>
    </citation>
    <scope>NUCLEOTIDE SEQUENCE</scope>
    <source>
        <strain evidence="6">1802A</strain>
    </source>
</reference>
<feature type="compositionally biased region" description="Polar residues" evidence="4">
    <location>
        <begin position="83"/>
        <end position="92"/>
    </location>
</feature>
<dbReference type="Gene3D" id="1.10.510.10">
    <property type="entry name" value="Transferase(Phosphotransferase) domain 1"/>
    <property type="match status" value="1"/>
</dbReference>
<dbReference type="GO" id="GO:0004672">
    <property type="term" value="F:protein kinase activity"/>
    <property type="evidence" value="ECO:0007669"/>
    <property type="project" value="InterPro"/>
</dbReference>
<evidence type="ECO:0000256" key="2">
    <source>
        <dbReference type="ARBA" id="ARBA00022741"/>
    </source>
</evidence>
<dbReference type="EMBL" id="JAHBMH010000067">
    <property type="protein sequence ID" value="KAK1934018.1"/>
    <property type="molecule type" value="Genomic_DNA"/>
</dbReference>
<dbReference type="PANTHER" id="PTHR45832">
    <property type="entry name" value="SERINE/THREONINE-PROTEIN KINASE SAMKA-RELATED-RELATED"/>
    <property type="match status" value="1"/>
</dbReference>
<evidence type="ECO:0000256" key="3">
    <source>
        <dbReference type="ARBA" id="ARBA00022840"/>
    </source>
</evidence>
<keyword evidence="6" id="KW-0808">Transferase</keyword>
<dbReference type="SUPFAM" id="SSF56112">
    <property type="entry name" value="Protein kinase-like (PK-like)"/>
    <property type="match status" value="1"/>
</dbReference>
<comment type="caution">
    <text evidence="6">The sequence shown here is derived from an EMBL/GenBank/DDBJ whole genome shotgun (WGS) entry which is preliminary data.</text>
</comment>
<keyword evidence="7" id="KW-1185">Reference proteome</keyword>
<proteinExistence type="inferred from homology"/>
<evidence type="ECO:0000313" key="7">
    <source>
        <dbReference type="Proteomes" id="UP001195914"/>
    </source>
</evidence>
<evidence type="ECO:0000313" key="6">
    <source>
        <dbReference type="EMBL" id="KAK1934018.1"/>
    </source>
</evidence>
<keyword evidence="6" id="KW-0418">Kinase</keyword>
<dbReference type="PANTHER" id="PTHR45832:SF22">
    <property type="entry name" value="SERINE_THREONINE-PROTEIN KINASE SAMKA-RELATED"/>
    <property type="match status" value="1"/>
</dbReference>
<keyword evidence="3" id="KW-0067">ATP-binding</keyword>
<accession>A0AAD9G8Y7</accession>
<keyword evidence="2" id="KW-0547">Nucleotide-binding</keyword>
<protein>
    <submittedName>
        <fullName evidence="6">Protein kinase domain containing protein</fullName>
    </submittedName>
</protein>
<name>A0AAD9G8Y7_BABDI</name>
<comment type="similarity">
    <text evidence="1">Belongs to the protein kinase superfamily. STE Ser/Thr protein kinase family. STE20 subfamily.</text>
</comment>
<dbReference type="InterPro" id="IPR000719">
    <property type="entry name" value="Prot_kinase_dom"/>
</dbReference>
<dbReference type="Proteomes" id="UP001195914">
    <property type="component" value="Unassembled WGS sequence"/>
</dbReference>
<reference evidence="6" key="2">
    <citation type="submission" date="2021-05" db="EMBL/GenBank/DDBJ databases">
        <authorList>
            <person name="Pain A."/>
        </authorList>
    </citation>
    <scope>NUCLEOTIDE SEQUENCE</scope>
    <source>
        <strain evidence="6">1802A</strain>
    </source>
</reference>